<reference evidence="2 3" key="1">
    <citation type="journal article" date="2021" name="J. Biosci. Bioeng.">
        <title>Identification and characterization of a chc gene cluster responsible for the aromatization pathway of cyclohexanecarboxylate degradation in Sinomonas cyclohexanicum ATCC 51369.</title>
        <authorList>
            <person name="Yamamoto T."/>
            <person name="Hasegawa Y."/>
            <person name="Lau P.C.K."/>
            <person name="Iwaki H."/>
        </authorList>
    </citation>
    <scope>NUCLEOTIDE SEQUENCE [LARGE SCALE GENOMIC DNA]</scope>
    <source>
        <strain evidence="2 3">ATCC 51369</strain>
    </source>
</reference>
<dbReference type="InterPro" id="IPR013762">
    <property type="entry name" value="Integrase-like_cat_sf"/>
</dbReference>
<gene>
    <name evidence="2" type="ORF">SCMU_21090</name>
</gene>
<dbReference type="Proteomes" id="UP001319861">
    <property type="component" value="Chromosome"/>
</dbReference>
<dbReference type="SUPFAM" id="SSF56349">
    <property type="entry name" value="DNA breaking-rejoining enzymes"/>
    <property type="match status" value="1"/>
</dbReference>
<keyword evidence="1" id="KW-0233">DNA recombination</keyword>
<dbReference type="InterPro" id="IPR011010">
    <property type="entry name" value="DNA_brk_join_enz"/>
</dbReference>
<protein>
    <submittedName>
        <fullName evidence="2">Uncharacterized protein</fullName>
    </submittedName>
</protein>
<dbReference type="Gene3D" id="1.10.443.10">
    <property type="entry name" value="Intergrase catalytic core"/>
    <property type="match status" value="1"/>
</dbReference>
<accession>A0ABM7PVH0</accession>
<dbReference type="RefSeq" id="WP_338027608.1">
    <property type="nucleotide sequence ID" value="NZ_AP024525.1"/>
</dbReference>
<sequence length="280" mass="30917">MDDPANRDLVRRYVRWHHQRRMNQMDEVSQGTFLRSKQTVTVAIGFLNWLTERGITLAELQQGHLDAWQAEGSTTRGIASRFLKWAIKTNAAPSGLKMVPHRRGTSPRLSASAQDEAVEQVVHTDQLTPRDRAAAILVIVFGQQIEDVAALTWDNVAVSDELVTVRLGTIEIALPDPLDVPWRQLASEPGHGLTAAHPNSNWVFRGTSPGRPIYPGHLRQRLRSVFSAPAARLGTLHELTKLAPVPLIAEALGYSPATIERHAIDSAAAYAQYVAARRDA</sequence>
<evidence type="ECO:0000313" key="3">
    <source>
        <dbReference type="Proteomes" id="UP001319861"/>
    </source>
</evidence>
<evidence type="ECO:0000313" key="2">
    <source>
        <dbReference type="EMBL" id="BCT76267.1"/>
    </source>
</evidence>
<evidence type="ECO:0000256" key="1">
    <source>
        <dbReference type="ARBA" id="ARBA00023172"/>
    </source>
</evidence>
<keyword evidence="3" id="KW-1185">Reference proteome</keyword>
<proteinExistence type="predicted"/>
<name>A0ABM7PVH0_SINCY</name>
<organism evidence="2 3">
    <name type="scientific">Sinomonas cyclohexanicum</name>
    <name type="common">Corynebacterium cyclohexanicum</name>
    <dbReference type="NCBI Taxonomy" id="322009"/>
    <lineage>
        <taxon>Bacteria</taxon>
        <taxon>Bacillati</taxon>
        <taxon>Actinomycetota</taxon>
        <taxon>Actinomycetes</taxon>
        <taxon>Micrococcales</taxon>
        <taxon>Micrococcaceae</taxon>
        <taxon>Sinomonas</taxon>
    </lineage>
</organism>
<dbReference type="EMBL" id="AP024525">
    <property type="protein sequence ID" value="BCT76267.1"/>
    <property type="molecule type" value="Genomic_DNA"/>
</dbReference>